<name>A0A6C0I531_9ZZZZ</name>
<dbReference type="EMBL" id="MN740098">
    <property type="protein sequence ID" value="QHT87690.1"/>
    <property type="molecule type" value="Genomic_DNA"/>
</dbReference>
<sequence>MCDKVLEEIQQCLITCSNNKRVIIPEKMVDLASCNNLKVYKQSMHATKTELQFNVPTLYPSHEYAIEYNVLKRLVTVSYNV</sequence>
<dbReference type="AlphaFoldDB" id="A0A6C0I531"/>
<evidence type="ECO:0000313" key="1">
    <source>
        <dbReference type="EMBL" id="QHT87690.1"/>
    </source>
</evidence>
<reference evidence="1" key="1">
    <citation type="journal article" date="2020" name="Nature">
        <title>Giant virus diversity and host interactions through global metagenomics.</title>
        <authorList>
            <person name="Schulz F."/>
            <person name="Roux S."/>
            <person name="Paez-Espino D."/>
            <person name="Jungbluth S."/>
            <person name="Walsh D.A."/>
            <person name="Denef V.J."/>
            <person name="McMahon K.D."/>
            <person name="Konstantinidis K.T."/>
            <person name="Eloe-Fadrosh E.A."/>
            <person name="Kyrpides N.C."/>
            <person name="Woyke T."/>
        </authorList>
    </citation>
    <scope>NUCLEOTIDE SEQUENCE</scope>
    <source>
        <strain evidence="1">GVMAG-M-3300023184-190</strain>
    </source>
</reference>
<protein>
    <submittedName>
        <fullName evidence="1">Uncharacterized protein</fullName>
    </submittedName>
</protein>
<accession>A0A6C0I531</accession>
<proteinExistence type="predicted"/>
<organism evidence="1">
    <name type="scientific">viral metagenome</name>
    <dbReference type="NCBI Taxonomy" id="1070528"/>
    <lineage>
        <taxon>unclassified sequences</taxon>
        <taxon>metagenomes</taxon>
        <taxon>organismal metagenomes</taxon>
    </lineage>
</organism>